<dbReference type="NCBIfam" id="TIGR00254">
    <property type="entry name" value="GGDEF"/>
    <property type="match status" value="1"/>
</dbReference>
<dbReference type="AlphaFoldDB" id="A0A1B1NQY4"/>
<evidence type="ECO:0000313" key="3">
    <source>
        <dbReference type="EMBL" id="ANU35768.1"/>
    </source>
</evidence>
<dbReference type="PANTHER" id="PTHR45138:SF9">
    <property type="entry name" value="DIGUANYLATE CYCLASE DGCM-RELATED"/>
    <property type="match status" value="1"/>
</dbReference>
<dbReference type="InterPro" id="IPR000160">
    <property type="entry name" value="GGDEF_dom"/>
</dbReference>
<dbReference type="InterPro" id="IPR050469">
    <property type="entry name" value="Diguanylate_Cyclase"/>
</dbReference>
<dbReference type="GeneID" id="96871367"/>
<comment type="catalytic activity">
    <reaction evidence="2">
        <text>2 GTP = 3',3'-c-di-GMP + 2 diphosphate</text>
        <dbReference type="Rhea" id="RHEA:24898"/>
        <dbReference type="ChEBI" id="CHEBI:33019"/>
        <dbReference type="ChEBI" id="CHEBI:37565"/>
        <dbReference type="ChEBI" id="CHEBI:58805"/>
        <dbReference type="EC" id="2.7.7.65"/>
    </reaction>
</comment>
<dbReference type="GO" id="GO:0005886">
    <property type="term" value="C:plasma membrane"/>
    <property type="evidence" value="ECO:0007669"/>
    <property type="project" value="TreeGrafter"/>
</dbReference>
<dbReference type="Pfam" id="PF00990">
    <property type="entry name" value="GGDEF"/>
    <property type="match status" value="1"/>
</dbReference>
<dbReference type="PROSITE" id="PS50887">
    <property type="entry name" value="GGDEF"/>
    <property type="match status" value="1"/>
</dbReference>
<dbReference type="InterPro" id="IPR048516">
    <property type="entry name" value="DGCcoil"/>
</dbReference>
<dbReference type="GO" id="GO:0052621">
    <property type="term" value="F:diguanylate cyclase activity"/>
    <property type="evidence" value="ECO:0007669"/>
    <property type="project" value="UniProtKB-EC"/>
</dbReference>
<dbReference type="GO" id="GO:0043709">
    <property type="term" value="P:cell adhesion involved in single-species biofilm formation"/>
    <property type="evidence" value="ECO:0007669"/>
    <property type="project" value="TreeGrafter"/>
</dbReference>
<protein>
    <recommendedName>
        <fullName evidence="1">diguanylate cyclase</fullName>
        <ecNumber evidence="1">2.7.7.65</ecNumber>
    </recommendedName>
</protein>
<dbReference type="PATRIC" id="fig|45658.6.peg.2304"/>
<gene>
    <name evidence="3" type="ORF">VSVS05_00636</name>
</gene>
<proteinExistence type="predicted"/>
<dbReference type="GO" id="GO:1902201">
    <property type="term" value="P:negative regulation of bacterial-type flagellum-dependent cell motility"/>
    <property type="evidence" value="ECO:0007669"/>
    <property type="project" value="TreeGrafter"/>
</dbReference>
<dbReference type="RefSeq" id="WP_065430743.1">
    <property type="nucleotide sequence ID" value="NZ_CP016307.1"/>
</dbReference>
<accession>A0A1B1NQY4</accession>
<dbReference type="InterPro" id="IPR029787">
    <property type="entry name" value="Nucleotide_cyclase"/>
</dbReference>
<reference evidence="3 4" key="1">
    <citation type="submission" date="2016-07" db="EMBL/GenBank/DDBJ databases">
        <title>Genome sequencing of Vibrio scophthalmi strain VS-05, an isolated from Paralichthys olivaceus.</title>
        <authorList>
            <person name="Han H.-J."/>
        </authorList>
    </citation>
    <scope>NUCLEOTIDE SEQUENCE [LARGE SCALE GENOMIC DNA]</scope>
    <source>
        <strain evidence="3 4">VS-05</strain>
    </source>
</reference>
<dbReference type="PANTHER" id="PTHR45138">
    <property type="entry name" value="REGULATORY COMPONENTS OF SENSORY TRANSDUCTION SYSTEM"/>
    <property type="match status" value="1"/>
</dbReference>
<dbReference type="SMART" id="SM00267">
    <property type="entry name" value="GGDEF"/>
    <property type="match status" value="1"/>
</dbReference>
<dbReference type="STRING" id="45658.VSVS12_02337"/>
<organism evidence="3 4">
    <name type="scientific">Vibrio scophthalmi</name>
    <dbReference type="NCBI Taxonomy" id="45658"/>
    <lineage>
        <taxon>Bacteria</taxon>
        <taxon>Pseudomonadati</taxon>
        <taxon>Pseudomonadota</taxon>
        <taxon>Gammaproteobacteria</taxon>
        <taxon>Vibrionales</taxon>
        <taxon>Vibrionaceae</taxon>
        <taxon>Vibrio</taxon>
    </lineage>
</organism>
<name>A0A1B1NQY4_9VIBR</name>
<sequence>MGALEQDIQSQLHNLKSQLEQVRLTQRDSSFKFKREQQVLQRVVTSLSDACCTNDPRLLTSLLELKVAIEKQKDISSLIPKLVILERLIKQHTVVMDKQKKQLDSQVKHAGETLLRVAGIPSKIKRDLRDLLSLCASNPTSRSEQAIKLLTIYERSLKILTANPDSSASLPSSDGEKELLNKLNEELQNLITELDFTGESGELLNDIRAKLLLGVNTQVLLEETLHILKLVIQGTDFERKTSQQFLNQVNESISSSLKSSAQITDQSISYFDQRVEHGKELQSLITNSYSVLQGAQSLEAAQQNLSPLLDQLSSLSERLKHAESREKALLERMKFGHGQLESLSETAQDHRRRLEDQAERIQQDPLTRVLNRSAFNEKMEIEYRRWIRNQHNLRLVHFDIDGFKSVNDSFGYTAGDKALKIIARCIKAELTDADIIARYSGEEFLVIMPERADPESLELVKAIQAQVARLPFKFREQSLSITLTAVSTVFKESDTPEEVLERLRVQLQESKKVGTNQLVWK</sequence>
<evidence type="ECO:0000256" key="2">
    <source>
        <dbReference type="ARBA" id="ARBA00034247"/>
    </source>
</evidence>
<keyword evidence="4" id="KW-1185">Reference proteome</keyword>
<dbReference type="Pfam" id="PF20975">
    <property type="entry name" value="DGCcoil"/>
    <property type="match status" value="1"/>
</dbReference>
<dbReference type="SUPFAM" id="SSF55073">
    <property type="entry name" value="Nucleotide cyclase"/>
    <property type="match status" value="1"/>
</dbReference>
<evidence type="ECO:0000313" key="4">
    <source>
        <dbReference type="Proteomes" id="UP000092528"/>
    </source>
</evidence>
<dbReference type="EMBL" id="CP016414">
    <property type="protein sequence ID" value="ANU35768.1"/>
    <property type="molecule type" value="Genomic_DNA"/>
</dbReference>
<dbReference type="KEGG" id="vsc:VSVS12_02337"/>
<dbReference type="CDD" id="cd01949">
    <property type="entry name" value="GGDEF"/>
    <property type="match status" value="1"/>
</dbReference>
<dbReference type="InterPro" id="IPR043128">
    <property type="entry name" value="Rev_trsase/Diguanyl_cyclase"/>
</dbReference>
<dbReference type="Gene3D" id="3.30.70.270">
    <property type="match status" value="1"/>
</dbReference>
<dbReference type="EC" id="2.7.7.65" evidence="1"/>
<dbReference type="Proteomes" id="UP000092528">
    <property type="component" value="Chromosome 1"/>
</dbReference>
<evidence type="ECO:0000256" key="1">
    <source>
        <dbReference type="ARBA" id="ARBA00012528"/>
    </source>
</evidence>